<dbReference type="Gene3D" id="3.40.50.300">
    <property type="entry name" value="P-loop containing nucleotide triphosphate hydrolases"/>
    <property type="match status" value="1"/>
</dbReference>
<accession>A0A8S3JCG4</accession>
<dbReference type="Proteomes" id="UP000681720">
    <property type="component" value="Unassembled WGS sequence"/>
</dbReference>
<organism evidence="7 8">
    <name type="scientific">Rotaria magnacalcarata</name>
    <dbReference type="NCBI Taxonomy" id="392030"/>
    <lineage>
        <taxon>Eukaryota</taxon>
        <taxon>Metazoa</taxon>
        <taxon>Spiralia</taxon>
        <taxon>Gnathifera</taxon>
        <taxon>Rotifera</taxon>
        <taxon>Eurotatoria</taxon>
        <taxon>Bdelloidea</taxon>
        <taxon>Philodinida</taxon>
        <taxon>Philodinidae</taxon>
        <taxon>Rotaria</taxon>
    </lineage>
</organism>
<evidence type="ECO:0000313" key="6">
    <source>
        <dbReference type="EMBL" id="CAF5147840.1"/>
    </source>
</evidence>
<dbReference type="GO" id="GO:0016787">
    <property type="term" value="F:hydrolase activity"/>
    <property type="evidence" value="ECO:0007669"/>
    <property type="project" value="UniProtKB-KW"/>
</dbReference>
<evidence type="ECO:0000256" key="2">
    <source>
        <dbReference type="ARBA" id="ARBA00022801"/>
    </source>
</evidence>
<proteinExistence type="predicted"/>
<dbReference type="EMBL" id="CAJOBJ010359819">
    <property type="protein sequence ID" value="CAF5217257.1"/>
    <property type="molecule type" value="Genomic_DNA"/>
</dbReference>
<evidence type="ECO:0000313" key="8">
    <source>
        <dbReference type="Proteomes" id="UP000681720"/>
    </source>
</evidence>
<dbReference type="AlphaFoldDB" id="A0A8S3JCG4"/>
<evidence type="ECO:0000256" key="3">
    <source>
        <dbReference type="ARBA" id="ARBA00022806"/>
    </source>
</evidence>
<dbReference type="InterPro" id="IPR027417">
    <property type="entry name" value="P-loop_NTPase"/>
</dbReference>
<keyword evidence="3" id="KW-0347">Helicase</keyword>
<dbReference type="Proteomes" id="UP000681967">
    <property type="component" value="Unassembled WGS sequence"/>
</dbReference>
<feature type="non-terminal residue" evidence="7">
    <location>
        <position position="217"/>
    </location>
</feature>
<keyword evidence="1" id="KW-0547">Nucleotide-binding</keyword>
<dbReference type="GO" id="GO:0004386">
    <property type="term" value="F:helicase activity"/>
    <property type="evidence" value="ECO:0007669"/>
    <property type="project" value="UniProtKB-KW"/>
</dbReference>
<name>A0A8S3JCG4_9BILA</name>
<dbReference type="PROSITE" id="PS51194">
    <property type="entry name" value="HELICASE_CTER"/>
    <property type="match status" value="1"/>
</dbReference>
<evidence type="ECO:0000259" key="5">
    <source>
        <dbReference type="PROSITE" id="PS51194"/>
    </source>
</evidence>
<feature type="domain" description="Helicase C-terminal" evidence="5">
    <location>
        <begin position="24"/>
        <end position="185"/>
    </location>
</feature>
<dbReference type="PANTHER" id="PTHR18934:SF99">
    <property type="entry name" value="ATP-DEPENDENT RNA HELICASE DHX37-RELATED"/>
    <property type="match status" value="1"/>
</dbReference>
<feature type="non-terminal residue" evidence="7">
    <location>
        <position position="1"/>
    </location>
</feature>
<evidence type="ECO:0000256" key="1">
    <source>
        <dbReference type="ARBA" id="ARBA00022741"/>
    </source>
</evidence>
<dbReference type="GO" id="GO:0003723">
    <property type="term" value="F:RNA binding"/>
    <property type="evidence" value="ECO:0007669"/>
    <property type="project" value="TreeGrafter"/>
</dbReference>
<comment type="caution">
    <text evidence="7">The sequence shown here is derived from an EMBL/GenBank/DDBJ whole genome shotgun (WGS) entry which is preliminary data.</text>
</comment>
<evidence type="ECO:0000256" key="4">
    <source>
        <dbReference type="ARBA" id="ARBA00022840"/>
    </source>
</evidence>
<gene>
    <name evidence="6" type="ORF">BYL167_LOCUS71609</name>
    <name evidence="7" type="ORF">GIL414_LOCUS82330</name>
</gene>
<dbReference type="GO" id="GO:0005524">
    <property type="term" value="F:ATP binding"/>
    <property type="evidence" value="ECO:0007669"/>
    <property type="project" value="UniProtKB-KW"/>
</dbReference>
<dbReference type="InterPro" id="IPR001650">
    <property type="entry name" value="Helicase_C-like"/>
</dbReference>
<dbReference type="SUPFAM" id="SSF52540">
    <property type="entry name" value="P-loop containing nucleoside triphosphate hydrolases"/>
    <property type="match status" value="1"/>
</dbReference>
<protein>
    <recommendedName>
        <fullName evidence="5">Helicase C-terminal domain-containing protein</fullName>
    </recommendedName>
</protein>
<sequence length="217" mass="24685">NLTSISTRFPISVNHVAGENILDLVQQLYSKRVRNEQILCFVGSVQEVHENCALIKSITKGAIIAHPLVQSQSAIDQEKLIEQGTLFFSTTVAETSLTFPCLKYVIDTGVINMPVYNIELERTELKEIIAAESTTKQRLGRLGRTQPGEFYALYNYAPGEQRKYPVPQICQSELVNIDFMLRKSRLRTNMLDFQEYFPNKPEQPYITDAIKQLQLLG</sequence>
<evidence type="ECO:0000313" key="7">
    <source>
        <dbReference type="EMBL" id="CAF5217257.1"/>
    </source>
</evidence>
<reference evidence="7" key="1">
    <citation type="submission" date="2021-02" db="EMBL/GenBank/DDBJ databases">
        <authorList>
            <person name="Nowell W R."/>
        </authorList>
    </citation>
    <scope>NUCLEOTIDE SEQUENCE</scope>
</reference>
<dbReference type="EMBL" id="CAJOBH010255863">
    <property type="protein sequence ID" value="CAF5147840.1"/>
    <property type="molecule type" value="Genomic_DNA"/>
</dbReference>
<keyword evidence="2" id="KW-0378">Hydrolase</keyword>
<dbReference type="PANTHER" id="PTHR18934">
    <property type="entry name" value="ATP-DEPENDENT RNA HELICASE"/>
    <property type="match status" value="1"/>
</dbReference>
<keyword evidence="4" id="KW-0067">ATP-binding</keyword>
<dbReference type="Pfam" id="PF00271">
    <property type="entry name" value="Helicase_C"/>
    <property type="match status" value="1"/>
</dbReference>